<dbReference type="InterPro" id="IPR032806">
    <property type="entry name" value="YbfD_N"/>
</dbReference>
<dbReference type="PANTHER" id="PTHR30298">
    <property type="entry name" value="H REPEAT-ASSOCIATED PREDICTED TRANSPOSASE"/>
    <property type="match status" value="1"/>
</dbReference>
<dbReference type="Pfam" id="PF01609">
    <property type="entry name" value="DDE_Tnp_1"/>
    <property type="match status" value="1"/>
</dbReference>
<dbReference type="InterPro" id="IPR051698">
    <property type="entry name" value="Transposase_11-like"/>
</dbReference>
<dbReference type="Pfam" id="PF13808">
    <property type="entry name" value="DDE_Tnp_1_assoc"/>
    <property type="match status" value="1"/>
</dbReference>
<evidence type="ECO:0000259" key="2">
    <source>
        <dbReference type="Pfam" id="PF13808"/>
    </source>
</evidence>
<dbReference type="NCBIfam" id="NF033564">
    <property type="entry name" value="transpos_ISAs1"/>
    <property type="match status" value="1"/>
</dbReference>
<dbReference type="RefSeq" id="WP_094958866.1">
    <property type="nucleotide sequence ID" value="NZ_NOIF01000283.1"/>
</dbReference>
<evidence type="ECO:0000259" key="1">
    <source>
        <dbReference type="Pfam" id="PF01609"/>
    </source>
</evidence>
<evidence type="ECO:0000313" key="3">
    <source>
        <dbReference type="EMBL" id="OZS41550.1"/>
    </source>
</evidence>
<dbReference type="InterPro" id="IPR002559">
    <property type="entry name" value="Transposase_11"/>
</dbReference>
<accession>A0ABX4FSF4</accession>
<dbReference type="InterPro" id="IPR047647">
    <property type="entry name" value="ISAs1_transpos"/>
</dbReference>
<sequence length="376" mass="42070">MNGLSLLDHISIIKDPRQQWKIEHKLTDIIFLSIVAVIGGADGWEEIQDFGEDHLDWLKQYGDFESGIPVHDTIARVMGMISAKQMQKCFALWMDDCHQATDGDVIAIDGKTLRGTYDKGRRQGAIHMVSAFSAANQVVIGQVKTSEKSNEITAIPELLKLLDIHGCLVTIDAMGCQRDIAKTIVDKGADYLLAVKGNQKHLEKAFNDYFRMEMLQNFEGSSYSTQEEGHGRKETRVALVNEDLSVLGDIAYDWSELKVMGIVASIRQVGDIPTEDISIRYYISSKKLDAKTLLESSRSHWSIEVQLHWKLDVGMNEDACRIRRDEAGENFAAIRHIALNLLNADKSFKAGLKRKRTRAGRNNNYLSGVLMGQGAS</sequence>
<dbReference type="PANTHER" id="PTHR30298:SF0">
    <property type="entry name" value="PROTEIN YBFL-RELATED"/>
    <property type="match status" value="1"/>
</dbReference>
<proteinExistence type="predicted"/>
<feature type="domain" description="H repeat-associated protein N-terminal" evidence="2">
    <location>
        <begin position="7"/>
        <end position="94"/>
    </location>
</feature>
<comment type="caution">
    <text evidence="3">The sequence shown here is derived from an EMBL/GenBank/DDBJ whole genome shotgun (WGS) entry which is preliminary data.</text>
</comment>
<name>A0ABX4FSF4_9GAMM</name>
<organism evidence="3 4">
    <name type="scientific">Photobacterium sanguinicancri</name>
    <dbReference type="NCBI Taxonomy" id="875932"/>
    <lineage>
        <taxon>Bacteria</taxon>
        <taxon>Pseudomonadati</taxon>
        <taxon>Pseudomonadota</taxon>
        <taxon>Gammaproteobacteria</taxon>
        <taxon>Vibrionales</taxon>
        <taxon>Vibrionaceae</taxon>
        <taxon>Photobacterium</taxon>
    </lineage>
</organism>
<keyword evidence="4" id="KW-1185">Reference proteome</keyword>
<dbReference type="Proteomes" id="UP000215999">
    <property type="component" value="Unassembled WGS sequence"/>
</dbReference>
<reference evidence="3 4" key="1">
    <citation type="journal article" date="2016" name="Antonie Van Leeuwenhoek">
        <title>Photobacterium sanguinicancri sp. nov. isolated from marine animals.</title>
        <authorList>
            <person name="Gomez-Gil B."/>
            <person name="Roque A."/>
            <person name="Rotllant G."/>
            <person name="Romalde J.L."/>
            <person name="Doce A."/>
            <person name="Eggermont M."/>
            <person name="Defoirdt T."/>
        </authorList>
    </citation>
    <scope>NUCLEOTIDE SEQUENCE [LARGE SCALE GENOMIC DNA]</scope>
    <source>
        <strain evidence="3 4">CAIM 1827</strain>
    </source>
</reference>
<dbReference type="EMBL" id="NOIF01000283">
    <property type="protein sequence ID" value="OZS41550.1"/>
    <property type="molecule type" value="Genomic_DNA"/>
</dbReference>
<evidence type="ECO:0000313" key="4">
    <source>
        <dbReference type="Proteomes" id="UP000215999"/>
    </source>
</evidence>
<feature type="domain" description="Transposase IS4-like" evidence="1">
    <location>
        <begin position="102"/>
        <end position="341"/>
    </location>
</feature>
<protein>
    <submittedName>
        <fullName evidence="3">ISAs1 family transposase</fullName>
    </submittedName>
</protein>
<gene>
    <name evidence="3" type="ORF">ASV53_23110</name>
</gene>